<reference evidence="4 5" key="1">
    <citation type="submission" date="2016-05" db="EMBL/GenBank/DDBJ databases">
        <authorList>
            <person name="Ramsay J.P."/>
        </authorList>
    </citation>
    <scope>NUCLEOTIDE SEQUENCE [LARGE SCALE GENOMIC DNA]</scope>
    <source>
        <strain evidence="4 5">NZP2042</strain>
    </source>
</reference>
<dbReference type="PROSITE" id="PS50113">
    <property type="entry name" value="PAC"/>
    <property type="match status" value="1"/>
</dbReference>
<dbReference type="GO" id="GO:0016301">
    <property type="term" value="F:kinase activity"/>
    <property type="evidence" value="ECO:0007669"/>
    <property type="project" value="UniProtKB-KW"/>
</dbReference>
<dbReference type="InterPro" id="IPR011495">
    <property type="entry name" value="Sig_transdc_His_kin_sub2_dim/P"/>
</dbReference>
<evidence type="ECO:0000313" key="5">
    <source>
        <dbReference type="Proteomes" id="UP000093737"/>
    </source>
</evidence>
<keyword evidence="4" id="KW-0418">Kinase</keyword>
<dbReference type="InterPro" id="IPR036890">
    <property type="entry name" value="HATPase_C_sf"/>
</dbReference>
<evidence type="ECO:0000256" key="2">
    <source>
        <dbReference type="ARBA" id="ARBA00022643"/>
    </source>
</evidence>
<dbReference type="PROSITE" id="PS50109">
    <property type="entry name" value="HIS_KIN"/>
    <property type="match status" value="1"/>
</dbReference>
<keyword evidence="2" id="KW-0288">FMN</keyword>
<dbReference type="AlphaFoldDB" id="A0A6M7U2S3"/>
<dbReference type="PANTHER" id="PTHR47429">
    <property type="entry name" value="PROTEIN TWIN LOV 1"/>
    <property type="match status" value="1"/>
</dbReference>
<keyword evidence="3" id="KW-0157">Chromophore</keyword>
<dbReference type="PROSITE" id="PS50112">
    <property type="entry name" value="PAS"/>
    <property type="match status" value="1"/>
</dbReference>
<dbReference type="Proteomes" id="UP000093737">
    <property type="component" value="Unassembled WGS sequence"/>
</dbReference>
<dbReference type="InterPro" id="IPR035965">
    <property type="entry name" value="PAS-like_dom_sf"/>
</dbReference>
<organism evidence="4 5">
    <name type="scientific">Rhizobium loti</name>
    <name type="common">Mesorhizobium loti</name>
    <dbReference type="NCBI Taxonomy" id="381"/>
    <lineage>
        <taxon>Bacteria</taxon>
        <taxon>Pseudomonadati</taxon>
        <taxon>Pseudomonadota</taxon>
        <taxon>Alphaproteobacteria</taxon>
        <taxon>Hyphomicrobiales</taxon>
        <taxon>Phyllobacteriaceae</taxon>
        <taxon>Mesorhizobium</taxon>
    </lineage>
</organism>
<dbReference type="Gene3D" id="3.30.450.20">
    <property type="entry name" value="PAS domain"/>
    <property type="match status" value="1"/>
</dbReference>
<keyword evidence="1" id="KW-0285">Flavoprotein</keyword>
<protein>
    <submittedName>
        <fullName evidence="4">Histidine kinase</fullName>
    </submittedName>
</protein>
<evidence type="ECO:0000256" key="3">
    <source>
        <dbReference type="ARBA" id="ARBA00022991"/>
    </source>
</evidence>
<dbReference type="Pfam" id="PF13426">
    <property type="entry name" value="PAS_9"/>
    <property type="match status" value="1"/>
</dbReference>
<dbReference type="CDD" id="cd00130">
    <property type="entry name" value="PAS"/>
    <property type="match status" value="1"/>
</dbReference>
<dbReference type="InterPro" id="IPR000700">
    <property type="entry name" value="PAS-assoc_C"/>
</dbReference>
<dbReference type="InterPro" id="IPR000014">
    <property type="entry name" value="PAS"/>
</dbReference>
<dbReference type="SUPFAM" id="SSF55874">
    <property type="entry name" value="ATPase domain of HSP90 chaperone/DNA topoisomerase II/histidine kinase"/>
    <property type="match status" value="1"/>
</dbReference>
<gene>
    <name evidence="4" type="ORF">A8145_19595</name>
</gene>
<dbReference type="Gene3D" id="3.30.565.10">
    <property type="entry name" value="Histidine kinase-like ATPase, C-terminal domain"/>
    <property type="match status" value="1"/>
</dbReference>
<dbReference type="NCBIfam" id="TIGR00229">
    <property type="entry name" value="sensory_box"/>
    <property type="match status" value="1"/>
</dbReference>
<dbReference type="Pfam" id="PF07568">
    <property type="entry name" value="HisKA_2"/>
    <property type="match status" value="1"/>
</dbReference>
<comment type="caution">
    <text evidence="4">The sequence shown here is derived from an EMBL/GenBank/DDBJ whole genome shotgun (WGS) entry which is preliminary data.</text>
</comment>
<name>A0A6M7U2S3_RHILI</name>
<dbReference type="EMBL" id="LYTK01000020">
    <property type="protein sequence ID" value="OBQ61905.1"/>
    <property type="molecule type" value="Genomic_DNA"/>
</dbReference>
<dbReference type="InterPro" id="IPR005467">
    <property type="entry name" value="His_kinase_dom"/>
</dbReference>
<dbReference type="Pfam" id="PF02518">
    <property type="entry name" value="HATPase_c"/>
    <property type="match status" value="1"/>
</dbReference>
<dbReference type="PANTHER" id="PTHR47429:SF2">
    <property type="entry name" value="PROTEIN TWIN LOV 1"/>
    <property type="match status" value="1"/>
</dbReference>
<evidence type="ECO:0000313" key="4">
    <source>
        <dbReference type="EMBL" id="OBQ61905.1"/>
    </source>
</evidence>
<proteinExistence type="predicted"/>
<evidence type="ECO:0000256" key="1">
    <source>
        <dbReference type="ARBA" id="ARBA00022630"/>
    </source>
</evidence>
<dbReference type="InterPro" id="IPR001610">
    <property type="entry name" value="PAC"/>
</dbReference>
<accession>A0A6M7U2S3</accession>
<dbReference type="InterPro" id="IPR003594">
    <property type="entry name" value="HATPase_dom"/>
</dbReference>
<dbReference type="SMART" id="SM00086">
    <property type="entry name" value="PAC"/>
    <property type="match status" value="1"/>
</dbReference>
<dbReference type="SMART" id="SM00091">
    <property type="entry name" value="PAS"/>
    <property type="match status" value="1"/>
</dbReference>
<keyword evidence="4" id="KW-0808">Transferase</keyword>
<dbReference type="RefSeq" id="WP_056573163.1">
    <property type="nucleotide sequence ID" value="NZ_CP033334.1"/>
</dbReference>
<sequence length="383" mass="42854">MDWKRTREPADAWHMTDDLHVEHGKGDPFAAAIRATRMSMIITDPRRPDNPIVFANDAFLRLTGYERQEVLGKNCRFLQGPKTDEAAVEQIRAAIADNADVSVDILNYRKDGSTFWNALYISPVSNDKGEVQFFFASQLDVSDRKRSEHRITADKDRFEKAVKERTAELEAALEAQTTLLHEVDHRVKNNLQMISSLIIMQRRTIKDEAIRHSLTTMLERIEALSTVHRRLYQSKDVSRFDVSDFAKDLVTDLLTASGRSGIKSNLELEPIVISAEKATPVALMVNELVTNALKHAFKEGPDGTTAGRIGIKMSQPDGHFNIEVSDDGVGMAEANGDASFGMRLIKSLARQLHADIEWRDAGPGTKVVISMPNEPQQKGHSHD</sequence>
<dbReference type="SUPFAM" id="SSF55785">
    <property type="entry name" value="PYP-like sensor domain (PAS domain)"/>
    <property type="match status" value="1"/>
</dbReference>
<dbReference type="SMART" id="SM00387">
    <property type="entry name" value="HATPase_c"/>
    <property type="match status" value="1"/>
</dbReference>